<dbReference type="PANTHER" id="PTHR43808:SF25">
    <property type="entry name" value="PEPTIDASE M20 DIMERISATION DOMAIN-CONTAINING PROTEIN"/>
    <property type="match status" value="1"/>
</dbReference>
<accession>A0A398CZ12</accession>
<dbReference type="OrthoDB" id="9792335at2"/>
<dbReference type="Pfam" id="PF01546">
    <property type="entry name" value="Peptidase_M20"/>
    <property type="match status" value="1"/>
</dbReference>
<dbReference type="SUPFAM" id="SSF53187">
    <property type="entry name" value="Zn-dependent exopeptidases"/>
    <property type="match status" value="1"/>
</dbReference>
<dbReference type="Proteomes" id="UP000266340">
    <property type="component" value="Unassembled WGS sequence"/>
</dbReference>
<dbReference type="InterPro" id="IPR001261">
    <property type="entry name" value="ArgE/DapE_CS"/>
</dbReference>
<dbReference type="GO" id="GO:0016787">
    <property type="term" value="F:hydrolase activity"/>
    <property type="evidence" value="ECO:0007669"/>
    <property type="project" value="UniProtKB-KW"/>
</dbReference>
<comment type="caution">
    <text evidence="3">The sequence shown here is derived from an EMBL/GenBank/DDBJ whole genome shotgun (WGS) entry which is preliminary data.</text>
</comment>
<dbReference type="AlphaFoldDB" id="A0A398CZ12"/>
<keyword evidence="4" id="KW-1185">Reference proteome</keyword>
<dbReference type="PANTHER" id="PTHR43808">
    <property type="entry name" value="ACETYLORNITHINE DEACETYLASE"/>
    <property type="match status" value="1"/>
</dbReference>
<evidence type="ECO:0000256" key="2">
    <source>
        <dbReference type="ARBA" id="ARBA00022833"/>
    </source>
</evidence>
<dbReference type="Gene3D" id="3.30.70.360">
    <property type="match status" value="1"/>
</dbReference>
<proteinExistence type="predicted"/>
<dbReference type="EMBL" id="QXJM01000016">
    <property type="protein sequence ID" value="RIE05087.1"/>
    <property type="molecule type" value="Genomic_DNA"/>
</dbReference>
<protein>
    <submittedName>
        <fullName evidence="3">M20/M25/M40 family metallo-hydrolase</fullName>
    </submittedName>
</protein>
<keyword evidence="2" id="KW-0862">Zinc</keyword>
<dbReference type="InterPro" id="IPR050072">
    <property type="entry name" value="Peptidase_M20A"/>
</dbReference>
<keyword evidence="1 3" id="KW-0378">Hydrolase</keyword>
<organism evidence="3 4">
    <name type="scientific">Cohnella faecalis</name>
    <dbReference type="NCBI Taxonomy" id="2315694"/>
    <lineage>
        <taxon>Bacteria</taxon>
        <taxon>Bacillati</taxon>
        <taxon>Bacillota</taxon>
        <taxon>Bacilli</taxon>
        <taxon>Bacillales</taxon>
        <taxon>Paenibacillaceae</taxon>
        <taxon>Cohnella</taxon>
    </lineage>
</organism>
<evidence type="ECO:0000313" key="3">
    <source>
        <dbReference type="EMBL" id="RIE05087.1"/>
    </source>
</evidence>
<gene>
    <name evidence="3" type="ORF">D3H35_02855</name>
</gene>
<dbReference type="Gene3D" id="3.40.630.10">
    <property type="entry name" value="Zn peptidases"/>
    <property type="match status" value="1"/>
</dbReference>
<dbReference type="PROSITE" id="PS00758">
    <property type="entry name" value="ARGE_DAPE_CPG2_1"/>
    <property type="match status" value="1"/>
</dbReference>
<evidence type="ECO:0000313" key="4">
    <source>
        <dbReference type="Proteomes" id="UP000266340"/>
    </source>
</evidence>
<sequence>MNGNERLSASIRHWIASNRCRMTDLLSELIRYDTVNRVVDGTERECQLALHAKLLELGMEAELYSPEEVSGFREHPAYYPGKDYRDRPNVSAAWKGAGGGRSLLFSSHIDTAAVAPGWTTDPHAPYIEGNKLYGLGSYDMKGGLVASAMAVRCLMELGVTLRGDVRIESVVDEEFGGANGTVAGRARGDHADAVIIPEPTNLALYPATRGGALWRVTFQGTTGLSFNGETVRNPASDAARFIVYLEQHEKERARQSGPAPWYSDSKETLPIIVTRLEAGDLDSPLCDVGPVECHVDIWVECYPGIDEDGLREELLTGYERFCGGSCEQGLARPAFARMIRFLPGSSVDPDFPLLPILAREIEASTGRPAEVTGSPFACDAFVFNEYSPSKALILGPSGGNAHAPGEFVDLDSLDTLVEIYARAIINWCGLSSDDRILAVEQEERA</sequence>
<reference evidence="3 4" key="1">
    <citation type="submission" date="2018-09" db="EMBL/GenBank/DDBJ databases">
        <title>Cohnella cavernae sp. nov., isolated from a karst cave.</title>
        <authorList>
            <person name="Zhu H."/>
        </authorList>
    </citation>
    <scope>NUCLEOTIDE SEQUENCE [LARGE SCALE GENOMIC DNA]</scope>
    <source>
        <strain evidence="3 4">K2E09-144</strain>
    </source>
</reference>
<dbReference type="InterPro" id="IPR002933">
    <property type="entry name" value="Peptidase_M20"/>
</dbReference>
<name>A0A398CZ12_9BACL</name>
<dbReference type="RefSeq" id="WP_119147686.1">
    <property type="nucleotide sequence ID" value="NZ_JBHSOV010000021.1"/>
</dbReference>
<evidence type="ECO:0000256" key="1">
    <source>
        <dbReference type="ARBA" id="ARBA00022801"/>
    </source>
</evidence>